<protein>
    <recommendedName>
        <fullName evidence="4">Pyruvate/2-oxoglutarate dehydrogenase complex,dihydrolipoamide dehydrogenase (E3) component</fullName>
    </recommendedName>
</protein>
<dbReference type="KEGG" id="dsl:Dacsa_0436"/>
<name>K9YQP2_DACS8</name>
<dbReference type="Proteomes" id="UP000010482">
    <property type="component" value="Chromosome"/>
</dbReference>
<dbReference type="HOGENOM" id="CLU_130859_0_0_3"/>
<proteinExistence type="predicted"/>
<dbReference type="OrthoDB" id="516203at2"/>
<gene>
    <name evidence="2" type="ORF">Dacsa_0436</name>
</gene>
<keyword evidence="3" id="KW-1185">Reference proteome</keyword>
<evidence type="ECO:0000256" key="1">
    <source>
        <dbReference type="SAM" id="Phobius"/>
    </source>
</evidence>
<evidence type="ECO:0000313" key="3">
    <source>
        <dbReference type="Proteomes" id="UP000010482"/>
    </source>
</evidence>
<dbReference type="RefSeq" id="WP_015228237.1">
    <property type="nucleotide sequence ID" value="NC_019780.1"/>
</dbReference>
<keyword evidence="1" id="KW-0812">Transmembrane</keyword>
<keyword evidence="1" id="KW-1133">Transmembrane helix</keyword>
<dbReference type="InterPro" id="IPR025480">
    <property type="entry name" value="DUF4330"/>
</dbReference>
<accession>K9YQP2</accession>
<dbReference type="EMBL" id="CP003944">
    <property type="protein sequence ID" value="AFZ49224.1"/>
    <property type="molecule type" value="Genomic_DNA"/>
</dbReference>
<keyword evidence="1" id="KW-0472">Membrane</keyword>
<sequence length="175" mass="19102">MKLIDSKGRLFNTISILDLGAALVILLVIIGIFIFPGTSGSVAQVGGTKSIEMDVLIQGLRIENPETLENELEEKKTTQLIIRNQPHGQVEVKSVEFLPRMVTVPQPDGSVAAKPDPRPEKRFETDWLITLMGEATVADDGVVLGSNKVKIGTTVELEGFSYNFRGSVVKLMIPE</sequence>
<evidence type="ECO:0008006" key="4">
    <source>
        <dbReference type="Google" id="ProtNLM"/>
    </source>
</evidence>
<evidence type="ECO:0000313" key="2">
    <source>
        <dbReference type="EMBL" id="AFZ49224.1"/>
    </source>
</evidence>
<reference evidence="2" key="1">
    <citation type="submission" date="2012-04" db="EMBL/GenBank/DDBJ databases">
        <title>Finished genome of Dactylococcopsis salina PCC 8305.</title>
        <authorList>
            <consortium name="US DOE Joint Genome Institute"/>
            <person name="Gugger M."/>
            <person name="Coursin T."/>
            <person name="Rippka R."/>
            <person name="Tandeau De Marsac N."/>
            <person name="Huntemann M."/>
            <person name="Wei C.-L."/>
            <person name="Han J."/>
            <person name="Detter J.C."/>
            <person name="Han C."/>
            <person name="Tapia R."/>
            <person name="Daligault H."/>
            <person name="Chen A."/>
            <person name="Krypides N."/>
            <person name="Mavromatis K."/>
            <person name="Markowitz V."/>
            <person name="Szeto E."/>
            <person name="Ivanova N."/>
            <person name="Ovchinnikova G."/>
            <person name="Pagani I."/>
            <person name="Pati A."/>
            <person name="Goodwin L."/>
            <person name="Peters L."/>
            <person name="Pitluck S."/>
            <person name="Woyke T."/>
            <person name="Kerfeld C."/>
        </authorList>
    </citation>
    <scope>NUCLEOTIDE SEQUENCE [LARGE SCALE GENOMIC DNA]</scope>
    <source>
        <strain evidence="2">PCC 8305</strain>
    </source>
</reference>
<dbReference type="STRING" id="13035.Dacsa_0436"/>
<dbReference type="AlphaFoldDB" id="K9YQP2"/>
<feature type="transmembrane region" description="Helical" evidence="1">
    <location>
        <begin position="12"/>
        <end position="35"/>
    </location>
</feature>
<organism evidence="2 3">
    <name type="scientific">Dactylococcopsis salina (strain PCC 8305)</name>
    <name type="common">Myxobactron salinum</name>
    <dbReference type="NCBI Taxonomy" id="13035"/>
    <lineage>
        <taxon>Bacteria</taxon>
        <taxon>Bacillati</taxon>
        <taxon>Cyanobacteriota</taxon>
        <taxon>Cyanophyceae</taxon>
        <taxon>Nodosilineales</taxon>
        <taxon>Cymatolegaceae</taxon>
        <taxon>Dactylococcopsis</taxon>
    </lineage>
</organism>
<dbReference type="eggNOG" id="ENOG502ZYMB">
    <property type="taxonomic scope" value="Bacteria"/>
</dbReference>
<dbReference type="Pfam" id="PF14221">
    <property type="entry name" value="DUF4330"/>
    <property type="match status" value="1"/>
</dbReference>